<evidence type="ECO:0000256" key="8">
    <source>
        <dbReference type="ARBA" id="ARBA00022982"/>
    </source>
</evidence>
<dbReference type="GO" id="GO:0046872">
    <property type="term" value="F:metal ion binding"/>
    <property type="evidence" value="ECO:0007669"/>
    <property type="project" value="UniProtKB-KW"/>
</dbReference>
<evidence type="ECO:0000313" key="15">
    <source>
        <dbReference type="EMBL" id="RCJ09016.1"/>
    </source>
</evidence>
<keyword evidence="11 13" id="KW-0472">Membrane</keyword>
<keyword evidence="9 13" id="KW-1133">Transmembrane helix</keyword>
<protein>
    <submittedName>
        <fullName evidence="15">Cytochrome b</fullName>
    </submittedName>
</protein>
<dbReference type="SUPFAM" id="SSF81342">
    <property type="entry name" value="Transmembrane di-heme cytochromes"/>
    <property type="match status" value="1"/>
</dbReference>
<dbReference type="Pfam" id="PF01292">
    <property type="entry name" value="Ni_hydr_CYTB"/>
    <property type="match status" value="1"/>
</dbReference>
<evidence type="ECO:0000256" key="6">
    <source>
        <dbReference type="ARBA" id="ARBA00022692"/>
    </source>
</evidence>
<keyword evidence="6 13" id="KW-0812">Transmembrane</keyword>
<dbReference type="InterPro" id="IPR052168">
    <property type="entry name" value="Cytochrome_b561_oxidase"/>
</dbReference>
<dbReference type="PANTHER" id="PTHR30529:SF1">
    <property type="entry name" value="CYTOCHROME B561 HOMOLOG 2"/>
    <property type="match status" value="1"/>
</dbReference>
<evidence type="ECO:0000256" key="2">
    <source>
        <dbReference type="ARBA" id="ARBA00004651"/>
    </source>
</evidence>
<keyword evidence="5" id="KW-0349">Heme</keyword>
<evidence type="ECO:0000256" key="1">
    <source>
        <dbReference type="ARBA" id="ARBA00001970"/>
    </source>
</evidence>
<evidence type="ECO:0000256" key="10">
    <source>
        <dbReference type="ARBA" id="ARBA00023004"/>
    </source>
</evidence>
<evidence type="ECO:0000256" key="3">
    <source>
        <dbReference type="ARBA" id="ARBA00022448"/>
    </source>
</evidence>
<comment type="caution">
    <text evidence="15">The sequence shown here is derived from an EMBL/GenBank/DDBJ whole genome shotgun (WGS) entry which is preliminary data.</text>
</comment>
<evidence type="ECO:0000256" key="7">
    <source>
        <dbReference type="ARBA" id="ARBA00022723"/>
    </source>
</evidence>
<comment type="similarity">
    <text evidence="12">Belongs to the cytochrome b561 family.</text>
</comment>
<dbReference type="InterPro" id="IPR016174">
    <property type="entry name" value="Di-haem_cyt_TM"/>
</dbReference>
<comment type="subcellular location">
    <subcellularLocation>
        <location evidence="2">Cell membrane</location>
        <topology evidence="2">Multi-pass membrane protein</topology>
    </subcellularLocation>
</comment>
<dbReference type="PANTHER" id="PTHR30529">
    <property type="entry name" value="CYTOCHROME B561"/>
    <property type="match status" value="1"/>
</dbReference>
<evidence type="ECO:0000256" key="9">
    <source>
        <dbReference type="ARBA" id="ARBA00022989"/>
    </source>
</evidence>
<proteinExistence type="inferred from homology"/>
<evidence type="ECO:0000313" key="16">
    <source>
        <dbReference type="Proteomes" id="UP000253501"/>
    </source>
</evidence>
<dbReference type="GO" id="GO:0005886">
    <property type="term" value="C:plasma membrane"/>
    <property type="evidence" value="ECO:0007669"/>
    <property type="project" value="UniProtKB-SubCell"/>
</dbReference>
<reference evidence="15 16" key="1">
    <citation type="submission" date="2018-04" db="EMBL/GenBank/DDBJ databases">
        <title>Cupriavidus necator CR12 genome sequencing and assembly.</title>
        <authorList>
            <person name="Ben Fekih I."/>
            <person name="Mazhar H.S."/>
            <person name="Bello S.K."/>
            <person name="Rensing C."/>
        </authorList>
    </citation>
    <scope>NUCLEOTIDE SEQUENCE [LARGE SCALE GENOMIC DNA]</scope>
    <source>
        <strain evidence="15 16">CR12</strain>
    </source>
</reference>
<gene>
    <name evidence="15" type="ORF">DDK22_07805</name>
</gene>
<evidence type="ECO:0000256" key="11">
    <source>
        <dbReference type="ARBA" id="ARBA00023136"/>
    </source>
</evidence>
<feature type="domain" description="Cytochrome b561 bacterial/Ni-hydrogenase" evidence="14">
    <location>
        <begin position="6"/>
        <end position="176"/>
    </location>
</feature>
<dbReference type="GO" id="GO:0022904">
    <property type="term" value="P:respiratory electron transport chain"/>
    <property type="evidence" value="ECO:0007669"/>
    <property type="project" value="InterPro"/>
</dbReference>
<evidence type="ECO:0000259" key="14">
    <source>
        <dbReference type="Pfam" id="PF01292"/>
    </source>
</evidence>
<dbReference type="AlphaFoldDB" id="A0A367PPR1"/>
<keyword evidence="10" id="KW-0408">Iron</keyword>
<evidence type="ECO:0000256" key="13">
    <source>
        <dbReference type="SAM" id="Phobius"/>
    </source>
</evidence>
<keyword evidence="4" id="KW-1003">Cell membrane</keyword>
<keyword evidence="3" id="KW-0813">Transport</keyword>
<organism evidence="15 16">
    <name type="scientific">Cupriavidus necator</name>
    <name type="common">Alcaligenes eutrophus</name>
    <name type="synonym">Ralstonia eutropha</name>
    <dbReference type="NCBI Taxonomy" id="106590"/>
    <lineage>
        <taxon>Bacteria</taxon>
        <taxon>Pseudomonadati</taxon>
        <taxon>Pseudomonadota</taxon>
        <taxon>Betaproteobacteria</taxon>
        <taxon>Burkholderiales</taxon>
        <taxon>Burkholderiaceae</taxon>
        <taxon>Cupriavidus</taxon>
    </lineage>
</organism>
<feature type="transmembrane region" description="Helical" evidence="13">
    <location>
        <begin position="143"/>
        <end position="160"/>
    </location>
</feature>
<feature type="transmembrane region" description="Helical" evidence="13">
    <location>
        <begin position="88"/>
        <end position="107"/>
    </location>
</feature>
<evidence type="ECO:0000256" key="12">
    <source>
        <dbReference type="ARBA" id="ARBA00037975"/>
    </source>
</evidence>
<keyword evidence="7" id="KW-0479">Metal-binding</keyword>
<name>A0A367PPR1_CUPNE</name>
<evidence type="ECO:0000256" key="4">
    <source>
        <dbReference type="ARBA" id="ARBA00022475"/>
    </source>
</evidence>
<accession>A0A367PPR1</accession>
<feature type="transmembrane region" description="Helical" evidence="13">
    <location>
        <begin position="12"/>
        <end position="30"/>
    </location>
</feature>
<dbReference type="Gene3D" id="1.20.950.20">
    <property type="entry name" value="Transmembrane di-heme cytochromes, Chain C"/>
    <property type="match status" value="1"/>
</dbReference>
<sequence length="189" mass="21064">MEKTNYTTMAKLLHWSMAVLILVAWVIGYYSSLLTLKEKIQTDSIMIHKSVASVTLFLIAIRIIWRLTHPAPAAPDGMSSLERSAAKIGHFLLYACMVALPFSGWLWSSAAGYKIPVAEIFFLPPLIDKNPALTATLSGVHKVLAYMILALICGHVMMALKHHFINRDALLLSMLPRKNRTPHPSRSIT</sequence>
<comment type="cofactor">
    <cofactor evidence="1">
        <name>heme b</name>
        <dbReference type="ChEBI" id="CHEBI:60344"/>
    </cofactor>
</comment>
<dbReference type="RefSeq" id="WP_114131461.1">
    <property type="nucleotide sequence ID" value="NZ_CP068436.1"/>
</dbReference>
<keyword evidence="8" id="KW-0249">Electron transport</keyword>
<feature type="transmembrane region" description="Helical" evidence="13">
    <location>
        <begin position="50"/>
        <end position="67"/>
    </location>
</feature>
<dbReference type="GO" id="GO:0020037">
    <property type="term" value="F:heme binding"/>
    <property type="evidence" value="ECO:0007669"/>
    <property type="project" value="TreeGrafter"/>
</dbReference>
<dbReference type="InterPro" id="IPR011577">
    <property type="entry name" value="Cyt_b561_bac/Ni-Hgenase"/>
</dbReference>
<dbReference type="Proteomes" id="UP000253501">
    <property type="component" value="Unassembled WGS sequence"/>
</dbReference>
<dbReference type="GO" id="GO:0009055">
    <property type="term" value="F:electron transfer activity"/>
    <property type="evidence" value="ECO:0007669"/>
    <property type="project" value="InterPro"/>
</dbReference>
<dbReference type="EMBL" id="QDHA01000017">
    <property type="protein sequence ID" value="RCJ09016.1"/>
    <property type="molecule type" value="Genomic_DNA"/>
</dbReference>
<evidence type="ECO:0000256" key="5">
    <source>
        <dbReference type="ARBA" id="ARBA00022617"/>
    </source>
</evidence>